<evidence type="ECO:0000256" key="7">
    <source>
        <dbReference type="ARBA" id="ARBA00023288"/>
    </source>
</evidence>
<evidence type="ECO:0000259" key="9">
    <source>
        <dbReference type="Pfam" id="PF25198"/>
    </source>
</evidence>
<keyword evidence="7" id="KW-0449">Lipoprotein</keyword>
<dbReference type="InterPro" id="IPR008844">
    <property type="entry name" value="Spore_GerAC-like"/>
</dbReference>
<comment type="caution">
    <text evidence="10">The sequence shown here is derived from an EMBL/GenBank/DDBJ whole genome shotgun (WGS) entry which is preliminary data.</text>
</comment>
<dbReference type="Proteomes" id="UP001549167">
    <property type="component" value="Unassembled WGS sequence"/>
</dbReference>
<organism evidence="10 11">
    <name type="scientific">Alkalibacillus flavidus</name>
    <dbReference type="NCBI Taxonomy" id="546021"/>
    <lineage>
        <taxon>Bacteria</taxon>
        <taxon>Bacillati</taxon>
        <taxon>Bacillota</taxon>
        <taxon>Bacilli</taxon>
        <taxon>Bacillales</taxon>
        <taxon>Bacillaceae</taxon>
        <taxon>Alkalibacillus</taxon>
    </lineage>
</organism>
<comment type="similarity">
    <text evidence="2">Belongs to the GerABKC lipoprotein family.</text>
</comment>
<keyword evidence="4" id="KW-0732">Signal</keyword>
<comment type="subcellular location">
    <subcellularLocation>
        <location evidence="1">Membrane</location>
        <topology evidence="1">Lipid-anchor</topology>
    </subcellularLocation>
</comment>
<gene>
    <name evidence="10" type="ORF">ABID56_001650</name>
</gene>
<keyword evidence="6" id="KW-0564">Palmitate</keyword>
<feature type="domain" description="Spore germination GerAC-like C-terminal" evidence="8">
    <location>
        <begin position="206"/>
        <end position="380"/>
    </location>
</feature>
<evidence type="ECO:0000259" key="8">
    <source>
        <dbReference type="Pfam" id="PF05504"/>
    </source>
</evidence>
<dbReference type="PANTHER" id="PTHR35789">
    <property type="entry name" value="SPORE GERMINATION PROTEIN B3"/>
    <property type="match status" value="1"/>
</dbReference>
<dbReference type="EMBL" id="JBEPMX010000007">
    <property type="protein sequence ID" value="MET3683555.1"/>
    <property type="molecule type" value="Genomic_DNA"/>
</dbReference>
<dbReference type="InterPro" id="IPR038501">
    <property type="entry name" value="Spore_GerAC_C_sf"/>
</dbReference>
<sequence length="383" mass="43789">MQNKRARHLMVMCLIVLTLLTGCLQSKNIIEKLGIVTAYGFDLNQQQELEGTTVLYQFNPDITNASQIIHSTGKTFDMVRANANKKSGYKIVNGKLQTILFGPSIAEQGIFPYLDTIERNAAISDMLYVTMSETPAQDILSASNYEEAPNVGVYLNRLIETAVQNEEIVSSTFHEYMRSYFNIGREPLIPVLSVENNKVAVDKIGAMQGDVHVGSFSLDEVFYVRLLRDKYNSGRIDLEFDLEPFEPYIQEYHRDNRGDNMYVVIDKLESNTSIQLRDPEKLTYDVTVKLNGRIIEKSHRMNLDQPEPLKQLEKAIIQKMENELIEVVSKSKQLGSDVFGFGVKYNNKTRGEELTRDKWQDLYPNIDVNYDISIDIKRFGIVQ</sequence>
<keyword evidence="3" id="KW-0309">Germination</keyword>
<dbReference type="PROSITE" id="PS51257">
    <property type="entry name" value="PROKAR_LIPOPROTEIN"/>
    <property type="match status" value="1"/>
</dbReference>
<name>A0ABV2KVE2_9BACI</name>
<dbReference type="NCBIfam" id="TIGR02887">
    <property type="entry name" value="spore_ger_x_C"/>
    <property type="match status" value="1"/>
</dbReference>
<dbReference type="InterPro" id="IPR046953">
    <property type="entry name" value="Spore_GerAC-like_C"/>
</dbReference>
<reference evidence="10 11" key="1">
    <citation type="submission" date="2024-06" db="EMBL/GenBank/DDBJ databases">
        <title>Genomic Encyclopedia of Type Strains, Phase IV (KMG-IV): sequencing the most valuable type-strain genomes for metagenomic binning, comparative biology and taxonomic classification.</title>
        <authorList>
            <person name="Goeker M."/>
        </authorList>
    </citation>
    <scope>NUCLEOTIDE SEQUENCE [LARGE SCALE GENOMIC DNA]</scope>
    <source>
        <strain evidence="10 11">DSM 23520</strain>
    </source>
</reference>
<accession>A0ABV2KVE2</accession>
<dbReference type="Pfam" id="PF25198">
    <property type="entry name" value="Spore_GerAC_N"/>
    <property type="match status" value="1"/>
</dbReference>
<evidence type="ECO:0000256" key="2">
    <source>
        <dbReference type="ARBA" id="ARBA00007886"/>
    </source>
</evidence>
<keyword evidence="5" id="KW-0472">Membrane</keyword>
<keyword evidence="11" id="KW-1185">Reference proteome</keyword>
<evidence type="ECO:0000256" key="1">
    <source>
        <dbReference type="ARBA" id="ARBA00004635"/>
    </source>
</evidence>
<dbReference type="Pfam" id="PF05504">
    <property type="entry name" value="Spore_GerAC"/>
    <property type="match status" value="1"/>
</dbReference>
<dbReference type="Gene3D" id="3.30.300.210">
    <property type="entry name" value="Nutrient germinant receptor protein C, domain 3"/>
    <property type="match status" value="1"/>
</dbReference>
<evidence type="ECO:0000256" key="4">
    <source>
        <dbReference type="ARBA" id="ARBA00022729"/>
    </source>
</evidence>
<evidence type="ECO:0000256" key="5">
    <source>
        <dbReference type="ARBA" id="ARBA00023136"/>
    </source>
</evidence>
<evidence type="ECO:0000256" key="3">
    <source>
        <dbReference type="ARBA" id="ARBA00022544"/>
    </source>
</evidence>
<evidence type="ECO:0000256" key="6">
    <source>
        <dbReference type="ARBA" id="ARBA00023139"/>
    </source>
</evidence>
<proteinExistence type="inferred from homology"/>
<protein>
    <submittedName>
        <fullName evidence="10">Spore germination protein</fullName>
    </submittedName>
</protein>
<dbReference type="PANTHER" id="PTHR35789:SF1">
    <property type="entry name" value="SPORE GERMINATION PROTEIN B3"/>
    <property type="match status" value="1"/>
</dbReference>
<evidence type="ECO:0000313" key="11">
    <source>
        <dbReference type="Proteomes" id="UP001549167"/>
    </source>
</evidence>
<evidence type="ECO:0000313" key="10">
    <source>
        <dbReference type="EMBL" id="MET3683555.1"/>
    </source>
</evidence>
<feature type="domain" description="Spore germination protein N-terminal" evidence="9">
    <location>
        <begin position="27"/>
        <end position="193"/>
    </location>
</feature>
<dbReference type="RefSeq" id="WP_354220119.1">
    <property type="nucleotide sequence ID" value="NZ_JBEPMX010000007.1"/>
</dbReference>
<dbReference type="InterPro" id="IPR057336">
    <property type="entry name" value="GerAC_N"/>
</dbReference>